<reference evidence="3 4" key="1">
    <citation type="journal article" date="2023" name="Int. J. Syst. Evol. Microbiol.">
        <title>Lactiplantibacillus brownii sp. nov., a novel psychrotolerant species isolated from sauerkraut.</title>
        <authorList>
            <person name="Heng Y.C."/>
            <person name="Silvaraju S."/>
            <person name="Lee J.K.Y."/>
            <person name="Kittelmann S."/>
        </authorList>
    </citation>
    <scope>NUCLEOTIDE SEQUENCE [LARGE SCALE GENOMIC DNA]</scope>
    <source>
        <strain evidence="3 4">WILCCON 0030</strain>
    </source>
</reference>
<gene>
    <name evidence="3" type="ORF">RA086_12390</name>
</gene>
<evidence type="ECO:0000256" key="1">
    <source>
        <dbReference type="SAM" id="Phobius"/>
    </source>
</evidence>
<dbReference type="EMBL" id="JAVCWF010000001">
    <property type="protein sequence ID" value="MDQ7938407.1"/>
    <property type="molecule type" value="Genomic_DNA"/>
</dbReference>
<dbReference type="RefSeq" id="WP_308704088.1">
    <property type="nucleotide sequence ID" value="NZ_AP027463.1"/>
</dbReference>
<protein>
    <submittedName>
        <fullName evidence="3">Protein kinase</fullName>
    </submittedName>
</protein>
<evidence type="ECO:0000313" key="4">
    <source>
        <dbReference type="Proteomes" id="UP001227831"/>
    </source>
</evidence>
<name>A0ABU1ADA3_9LACO</name>
<keyword evidence="3" id="KW-0418">Kinase</keyword>
<feature type="transmembrane region" description="Helical" evidence="1">
    <location>
        <begin position="268"/>
        <end position="285"/>
    </location>
</feature>
<keyword evidence="3" id="KW-0808">Transferase</keyword>
<keyword evidence="1" id="KW-0472">Membrane</keyword>
<evidence type="ECO:0000313" key="3">
    <source>
        <dbReference type="EMBL" id="MDQ7938407.1"/>
    </source>
</evidence>
<keyword evidence="4" id="KW-1185">Reference proteome</keyword>
<feature type="transmembrane region" description="Helical" evidence="1">
    <location>
        <begin position="291"/>
        <end position="310"/>
    </location>
</feature>
<dbReference type="PROSITE" id="PS00108">
    <property type="entry name" value="PROTEIN_KINASE_ST"/>
    <property type="match status" value="1"/>
</dbReference>
<keyword evidence="1" id="KW-0812">Transmembrane</keyword>
<dbReference type="PANTHER" id="PTHR44167">
    <property type="entry name" value="OVARIAN-SPECIFIC SERINE/THREONINE-PROTEIN KINASE LOK-RELATED"/>
    <property type="match status" value="1"/>
</dbReference>
<dbReference type="PROSITE" id="PS50011">
    <property type="entry name" value="PROTEIN_KINASE_DOM"/>
    <property type="match status" value="1"/>
</dbReference>
<proteinExistence type="predicted"/>
<comment type="caution">
    <text evidence="3">The sequence shown here is derived from an EMBL/GenBank/DDBJ whole genome shotgun (WGS) entry which is preliminary data.</text>
</comment>
<dbReference type="Gene3D" id="1.10.510.10">
    <property type="entry name" value="Transferase(Phosphotransferase) domain 1"/>
    <property type="match status" value="1"/>
</dbReference>
<dbReference type="SMART" id="SM00220">
    <property type="entry name" value="S_TKc"/>
    <property type="match status" value="1"/>
</dbReference>
<dbReference type="InterPro" id="IPR008271">
    <property type="entry name" value="Ser/Thr_kinase_AS"/>
</dbReference>
<dbReference type="PANTHER" id="PTHR44167:SF24">
    <property type="entry name" value="SERINE_THREONINE-PROTEIN KINASE CHK2"/>
    <property type="match status" value="1"/>
</dbReference>
<dbReference type="InterPro" id="IPR011009">
    <property type="entry name" value="Kinase-like_dom_sf"/>
</dbReference>
<evidence type="ECO:0000259" key="2">
    <source>
        <dbReference type="PROSITE" id="PS50011"/>
    </source>
</evidence>
<feature type="transmembrane region" description="Helical" evidence="1">
    <location>
        <begin position="331"/>
        <end position="349"/>
    </location>
</feature>
<dbReference type="GO" id="GO:0016301">
    <property type="term" value="F:kinase activity"/>
    <property type="evidence" value="ECO:0007669"/>
    <property type="project" value="UniProtKB-KW"/>
</dbReference>
<dbReference type="Proteomes" id="UP001227831">
    <property type="component" value="Unassembled WGS sequence"/>
</dbReference>
<dbReference type="SUPFAM" id="SSF56112">
    <property type="entry name" value="Protein kinase-like (PK-like)"/>
    <property type="match status" value="1"/>
</dbReference>
<dbReference type="InterPro" id="IPR000719">
    <property type="entry name" value="Prot_kinase_dom"/>
</dbReference>
<dbReference type="Pfam" id="PF00069">
    <property type="entry name" value="Pkinase"/>
    <property type="match status" value="1"/>
</dbReference>
<feature type="domain" description="Protein kinase" evidence="2">
    <location>
        <begin position="1"/>
        <end position="258"/>
    </location>
</feature>
<accession>A0ABU1ADA3</accession>
<sequence length="352" mass="40140">MLLIVQAMQLLTANTYTPLGPLVTGREFPLLVQQQQVVYVAKLVATSELAVMQQLKAHPTPLMPQIREILHQDDCLVSIETLINGQSLAARLQAQGTFSSDEVKQVALDLIQSLQHLEKLAIVHRDLKLSNIMVSNQHYYLIDISAARQHQRDQSSDTRLLGTSGFAAPENYGFAQTDGRSDIYSLGIVLNCLLTGKVPVSRQASLTQLTTAPFWRPIIEKATALDPQRRYQNATALLTAIEPPTKPVMRLRPARHWVSRYWPPVRKGLWWAYAIGWVLLLLSSLTETNWLTRVTFLAAIFIFFGLPVMMHWLNRWLYHRFANLEWHHYRGWLRAAETVVIILLISYVGHFM</sequence>
<organism evidence="3 4">
    <name type="scientific">Lactiplantibacillus brownii</name>
    <dbReference type="NCBI Taxonomy" id="3069269"/>
    <lineage>
        <taxon>Bacteria</taxon>
        <taxon>Bacillati</taxon>
        <taxon>Bacillota</taxon>
        <taxon>Bacilli</taxon>
        <taxon>Lactobacillales</taxon>
        <taxon>Lactobacillaceae</taxon>
        <taxon>Lactiplantibacillus</taxon>
    </lineage>
</organism>
<keyword evidence="1" id="KW-1133">Transmembrane helix</keyword>